<dbReference type="STRING" id="2594813.A0A395MWF7"/>
<comment type="caution">
    <text evidence="1">The sequence shown here is derived from an EMBL/GenBank/DDBJ whole genome shotgun (WGS) entry which is preliminary data.</text>
</comment>
<dbReference type="Proteomes" id="UP000265631">
    <property type="component" value="Unassembled WGS sequence"/>
</dbReference>
<reference evidence="1 2" key="1">
    <citation type="journal article" date="2018" name="PLoS Pathog.">
        <title>Evolution of structural diversity of trichothecenes, a family of toxins produced by plant pathogenic and entomopathogenic fungi.</title>
        <authorList>
            <person name="Proctor R.H."/>
            <person name="McCormick S.P."/>
            <person name="Kim H.S."/>
            <person name="Cardoza R.E."/>
            <person name="Stanley A.M."/>
            <person name="Lindo L."/>
            <person name="Kelly A."/>
            <person name="Brown D.W."/>
            <person name="Lee T."/>
            <person name="Vaughan M.M."/>
            <person name="Alexander N.J."/>
            <person name="Busman M."/>
            <person name="Gutierrez S."/>
        </authorList>
    </citation>
    <scope>NUCLEOTIDE SEQUENCE [LARGE SCALE GENOMIC DNA]</scope>
    <source>
        <strain evidence="1 2">NRRL 13405</strain>
    </source>
</reference>
<name>A0A395MWF7_9HYPO</name>
<proteinExistence type="predicted"/>
<accession>A0A395MWF7</accession>
<evidence type="ECO:0000313" key="2">
    <source>
        <dbReference type="Proteomes" id="UP000265631"/>
    </source>
</evidence>
<dbReference type="EMBL" id="PXXK01000092">
    <property type="protein sequence ID" value="RFN51773.1"/>
    <property type="molecule type" value="Genomic_DNA"/>
</dbReference>
<gene>
    <name evidence="1" type="ORF">FIE12Z_3976</name>
</gene>
<organism evidence="1 2">
    <name type="scientific">Fusarium flagelliforme</name>
    <dbReference type="NCBI Taxonomy" id="2675880"/>
    <lineage>
        <taxon>Eukaryota</taxon>
        <taxon>Fungi</taxon>
        <taxon>Dikarya</taxon>
        <taxon>Ascomycota</taxon>
        <taxon>Pezizomycotina</taxon>
        <taxon>Sordariomycetes</taxon>
        <taxon>Hypocreomycetidae</taxon>
        <taxon>Hypocreales</taxon>
        <taxon>Nectriaceae</taxon>
        <taxon>Fusarium</taxon>
        <taxon>Fusarium incarnatum-equiseti species complex</taxon>
    </lineage>
</organism>
<evidence type="ECO:0000313" key="1">
    <source>
        <dbReference type="EMBL" id="RFN51773.1"/>
    </source>
</evidence>
<dbReference type="AlphaFoldDB" id="A0A395MWF7"/>
<sequence length="506" mass="55579">MGTSIANLTGDTNAFGTGTAAITGIPDFRRLVVAALSGPEVLVSHANRSSFGFEAAVSGIGGYPQAARLGQQDMWHNVRIPFMEYLDDYDSANPTVWTSVPEDKINSFSSFIGVPIRGGSRSRVGNSSMILNSRYQTLACSDHLNGTNWMLVNKNPSAYFHESILNATGGVGAPTHLPGYDGRDIGTKPSLWLDVLNNNETNAHFYGSMLFEPSSALQLLIGGQCLHGSSNPYTGIRMCNVSTSYVDVAVECTRAYDVSDLKCQVGRIRRSQIGNFSSMHSDLSELYIARAISFEMPAITATYNAMKPSLLEKYIKNPPTAFGNGEDHKHRMYGACFEDVSRQSFEARVATALNTFLMASYNYSVLTGTDGISLSQRNDMWQNFIATWTEYTEPVYTLNIAWFCISIISTLIIMACTVSNAVIRHVIIAPDFLGSVDGLIRDSPFVKVDIESSDVGSGVSSHDRIKFTKNTQVQIQDIQPDENMGKIALTSDIRNSRLEWKRVYIS</sequence>
<protein>
    <submittedName>
        <fullName evidence="1">Uncharacterized protein</fullName>
    </submittedName>
</protein>
<keyword evidence="2" id="KW-1185">Reference proteome</keyword>